<dbReference type="AlphaFoldDB" id="A0A1G2BNC8"/>
<evidence type="ECO:0000313" key="3">
    <source>
        <dbReference type="Proteomes" id="UP000177817"/>
    </source>
</evidence>
<reference evidence="2 3" key="1">
    <citation type="journal article" date="2016" name="Nat. Commun.">
        <title>Thousands of microbial genomes shed light on interconnected biogeochemical processes in an aquifer system.</title>
        <authorList>
            <person name="Anantharaman K."/>
            <person name="Brown C.T."/>
            <person name="Hug L.A."/>
            <person name="Sharon I."/>
            <person name="Castelle C.J."/>
            <person name="Probst A.J."/>
            <person name="Thomas B.C."/>
            <person name="Singh A."/>
            <person name="Wilkins M.J."/>
            <person name="Karaoz U."/>
            <person name="Brodie E.L."/>
            <person name="Williams K.H."/>
            <person name="Hubbard S.S."/>
            <person name="Banfield J.F."/>
        </authorList>
    </citation>
    <scope>NUCLEOTIDE SEQUENCE [LARGE SCALE GENOMIC DNA]</scope>
</reference>
<sequence length="177" mass="19425">MDLKTKKQPILVKWLYFVGFFLLTLAGMFLVYLYVWQRVVIIVQKKVAGDIFIQATTKSCSTDDDCAGSCGIPNLTKSEACLCLTDRCMRVAGADYFSESKYCERDSDCVVSCYEGPVSLVYFETAGGAAADCTAGCKSDDVMTINGTANAVVCRSHQCQYQRGNTCYMGKIPARAQ</sequence>
<gene>
    <name evidence="2" type="ORF">A2677_02255</name>
</gene>
<evidence type="ECO:0000256" key="1">
    <source>
        <dbReference type="SAM" id="Phobius"/>
    </source>
</evidence>
<protein>
    <submittedName>
        <fullName evidence="2">Uncharacterized protein</fullName>
    </submittedName>
</protein>
<organism evidence="2 3">
    <name type="scientific">Candidatus Komeilibacteria bacterium RIFCSPHIGHO2_01_FULL_52_14</name>
    <dbReference type="NCBI Taxonomy" id="1798549"/>
    <lineage>
        <taxon>Bacteria</taxon>
        <taxon>Candidatus Komeiliibacteriota</taxon>
    </lineage>
</organism>
<comment type="caution">
    <text evidence="2">The sequence shown here is derived from an EMBL/GenBank/DDBJ whole genome shotgun (WGS) entry which is preliminary data.</text>
</comment>
<keyword evidence="1" id="KW-0812">Transmembrane</keyword>
<name>A0A1G2BNC8_9BACT</name>
<keyword evidence="1" id="KW-1133">Transmembrane helix</keyword>
<evidence type="ECO:0000313" key="2">
    <source>
        <dbReference type="EMBL" id="OGY90608.1"/>
    </source>
</evidence>
<dbReference type="EMBL" id="MHKK01000004">
    <property type="protein sequence ID" value="OGY90608.1"/>
    <property type="molecule type" value="Genomic_DNA"/>
</dbReference>
<keyword evidence="1" id="KW-0472">Membrane</keyword>
<accession>A0A1G2BNC8</accession>
<proteinExistence type="predicted"/>
<dbReference type="Proteomes" id="UP000177817">
    <property type="component" value="Unassembled WGS sequence"/>
</dbReference>
<feature type="transmembrane region" description="Helical" evidence="1">
    <location>
        <begin position="14"/>
        <end position="36"/>
    </location>
</feature>